<comment type="caution">
    <text evidence="2">The sequence shown here is derived from an EMBL/GenBank/DDBJ whole genome shotgun (WGS) entry which is preliminary data.</text>
</comment>
<protein>
    <submittedName>
        <fullName evidence="2">Uncharacterized protein</fullName>
    </submittedName>
</protein>
<gene>
    <name evidence="2" type="ORF">EGW08_011492</name>
</gene>
<organism evidence="2 3">
    <name type="scientific">Elysia chlorotica</name>
    <name type="common">Eastern emerald elysia</name>
    <name type="synonym">Sea slug</name>
    <dbReference type="NCBI Taxonomy" id="188477"/>
    <lineage>
        <taxon>Eukaryota</taxon>
        <taxon>Metazoa</taxon>
        <taxon>Spiralia</taxon>
        <taxon>Lophotrochozoa</taxon>
        <taxon>Mollusca</taxon>
        <taxon>Gastropoda</taxon>
        <taxon>Heterobranchia</taxon>
        <taxon>Euthyneura</taxon>
        <taxon>Panpulmonata</taxon>
        <taxon>Sacoglossa</taxon>
        <taxon>Placobranchoidea</taxon>
        <taxon>Plakobranchidae</taxon>
        <taxon>Elysia</taxon>
    </lineage>
</organism>
<name>A0A433TGV7_ELYCH</name>
<feature type="transmembrane region" description="Helical" evidence="1">
    <location>
        <begin position="41"/>
        <end position="62"/>
    </location>
</feature>
<dbReference type="Proteomes" id="UP000271974">
    <property type="component" value="Unassembled WGS sequence"/>
</dbReference>
<keyword evidence="1" id="KW-1133">Transmembrane helix</keyword>
<proteinExistence type="predicted"/>
<dbReference type="EMBL" id="RQTK01000374">
    <property type="protein sequence ID" value="RUS80769.1"/>
    <property type="molecule type" value="Genomic_DNA"/>
</dbReference>
<keyword evidence="3" id="KW-1185">Reference proteome</keyword>
<keyword evidence="1" id="KW-0472">Membrane</keyword>
<dbReference type="AlphaFoldDB" id="A0A433TGV7"/>
<sequence length="237" mass="27455">MPMCRHNYMYLDYGERVLNPIHPGHLGSKAMPKCRSDQRPLAIGLVVMVTVETLLIFAVMHWEHQAAEEDAEFLREEQRRARDDSIEEEQGWEDLEEEWVEGLVRRKRESSPRIKQQDQKNKSEFQIGISRTVTLHDEKFRGIYDRKNPKIRKVALVKKMGRDSAREGSWLAEPLPRANKRVFTKGAQSRRKHSEGLHHAKKMYGDVELGVKSTPSARSGIRTGPQVVNLYRDITSL</sequence>
<evidence type="ECO:0000313" key="3">
    <source>
        <dbReference type="Proteomes" id="UP000271974"/>
    </source>
</evidence>
<reference evidence="2 3" key="1">
    <citation type="submission" date="2019-01" db="EMBL/GenBank/DDBJ databases">
        <title>A draft genome assembly of the solar-powered sea slug Elysia chlorotica.</title>
        <authorList>
            <person name="Cai H."/>
            <person name="Li Q."/>
            <person name="Fang X."/>
            <person name="Li J."/>
            <person name="Curtis N.E."/>
            <person name="Altenburger A."/>
            <person name="Shibata T."/>
            <person name="Feng M."/>
            <person name="Maeda T."/>
            <person name="Schwartz J.A."/>
            <person name="Shigenobu S."/>
            <person name="Lundholm N."/>
            <person name="Nishiyama T."/>
            <person name="Yang H."/>
            <person name="Hasebe M."/>
            <person name="Li S."/>
            <person name="Pierce S.K."/>
            <person name="Wang J."/>
        </authorList>
    </citation>
    <scope>NUCLEOTIDE SEQUENCE [LARGE SCALE GENOMIC DNA]</scope>
    <source>
        <strain evidence="2">EC2010</strain>
        <tissue evidence="2">Whole organism of an adult</tissue>
    </source>
</reference>
<evidence type="ECO:0000313" key="2">
    <source>
        <dbReference type="EMBL" id="RUS80769.1"/>
    </source>
</evidence>
<keyword evidence="1" id="KW-0812">Transmembrane</keyword>
<dbReference type="OrthoDB" id="6162280at2759"/>
<accession>A0A433TGV7</accession>
<evidence type="ECO:0000256" key="1">
    <source>
        <dbReference type="SAM" id="Phobius"/>
    </source>
</evidence>